<feature type="transmembrane region" description="Helical" evidence="9">
    <location>
        <begin position="432"/>
        <end position="452"/>
    </location>
</feature>
<feature type="domain" description="ArnT-like N-terminal" evidence="10">
    <location>
        <begin position="28"/>
        <end position="204"/>
    </location>
</feature>
<evidence type="ECO:0000256" key="1">
    <source>
        <dbReference type="ARBA" id="ARBA00004127"/>
    </source>
</evidence>
<accession>A0ABQ8PNG3</accession>
<keyword evidence="5 11" id="KW-0808">Transferase</keyword>
<comment type="similarity">
    <text evidence="3">Belongs to the glycosyltransferase 39 family.</text>
</comment>
<feature type="transmembrane region" description="Helical" evidence="9">
    <location>
        <begin position="21"/>
        <end position="39"/>
    </location>
</feature>
<keyword evidence="6 9" id="KW-0812">Transmembrane</keyword>
<protein>
    <submittedName>
        <fullName evidence="11">Protein O-mannosyltransferase 2</fullName>
        <ecNumber evidence="11">2.4.1.109</ecNumber>
    </submittedName>
</protein>
<proteinExistence type="inferred from homology"/>
<dbReference type="InterPro" id="IPR003342">
    <property type="entry name" value="ArnT-like_N"/>
</dbReference>
<keyword evidence="8 9" id="KW-0472">Membrane</keyword>
<dbReference type="GO" id="GO:0004169">
    <property type="term" value="F:dolichyl-phosphate-mannose-protein mannosyltransferase activity"/>
    <property type="evidence" value="ECO:0007669"/>
    <property type="project" value="UniProtKB-EC"/>
</dbReference>
<evidence type="ECO:0000256" key="5">
    <source>
        <dbReference type="ARBA" id="ARBA00022679"/>
    </source>
</evidence>
<evidence type="ECO:0000256" key="3">
    <source>
        <dbReference type="ARBA" id="ARBA00007222"/>
    </source>
</evidence>
<organism evidence="11 12">
    <name type="scientific">Coemansia umbellata</name>
    <dbReference type="NCBI Taxonomy" id="1424467"/>
    <lineage>
        <taxon>Eukaryota</taxon>
        <taxon>Fungi</taxon>
        <taxon>Fungi incertae sedis</taxon>
        <taxon>Zoopagomycota</taxon>
        <taxon>Kickxellomycotina</taxon>
        <taxon>Kickxellomycetes</taxon>
        <taxon>Kickxellales</taxon>
        <taxon>Kickxellaceae</taxon>
        <taxon>Coemansia</taxon>
    </lineage>
</organism>
<evidence type="ECO:0000259" key="10">
    <source>
        <dbReference type="Pfam" id="PF02366"/>
    </source>
</evidence>
<evidence type="ECO:0000313" key="11">
    <source>
        <dbReference type="EMBL" id="KAJ1992710.1"/>
    </source>
</evidence>
<name>A0ABQ8PNG3_9FUNG</name>
<evidence type="ECO:0000256" key="8">
    <source>
        <dbReference type="ARBA" id="ARBA00023136"/>
    </source>
</evidence>
<dbReference type="InterPro" id="IPR027005">
    <property type="entry name" value="PMT-like"/>
</dbReference>
<feature type="transmembrane region" description="Helical" evidence="9">
    <location>
        <begin position="164"/>
        <end position="180"/>
    </location>
</feature>
<feature type="transmembrane region" description="Helical" evidence="9">
    <location>
        <begin position="139"/>
        <end position="159"/>
    </location>
</feature>
<dbReference type="Proteomes" id="UP001151295">
    <property type="component" value="Unassembled WGS sequence"/>
</dbReference>
<dbReference type="PANTHER" id="PTHR10050">
    <property type="entry name" value="DOLICHYL-PHOSPHATE-MANNOSE--PROTEIN MANNOSYLTRANSFERASE"/>
    <property type="match status" value="1"/>
</dbReference>
<dbReference type="Pfam" id="PF02366">
    <property type="entry name" value="PMT"/>
    <property type="match status" value="1"/>
</dbReference>
<keyword evidence="12" id="KW-1185">Reference proteome</keyword>
<keyword evidence="4 11" id="KW-0328">Glycosyltransferase</keyword>
<keyword evidence="7 9" id="KW-1133">Transmembrane helix</keyword>
<comment type="pathway">
    <text evidence="2">Protein modification; protein glycosylation.</text>
</comment>
<dbReference type="EMBL" id="JANBQD010000025">
    <property type="protein sequence ID" value="KAJ1992710.1"/>
    <property type="molecule type" value="Genomic_DNA"/>
</dbReference>
<evidence type="ECO:0000313" key="12">
    <source>
        <dbReference type="Proteomes" id="UP001151295"/>
    </source>
</evidence>
<evidence type="ECO:0000256" key="6">
    <source>
        <dbReference type="ARBA" id="ARBA00022692"/>
    </source>
</evidence>
<evidence type="ECO:0000256" key="9">
    <source>
        <dbReference type="SAM" id="Phobius"/>
    </source>
</evidence>
<dbReference type="EC" id="2.4.1.109" evidence="11"/>
<sequence>MWPHNPLPITWLCRRLVRKRHPCLPLLLLTLVAFLLRVYKINRDPRVVWDETHFGRFASNYLAHTFYLDVHPPLAKLLITLMFRLLGYSGLFDFASGHAYPSNVPIRAMRIVQAAIGSLLVPSTYYLCRCLEMPLDASWLASVFVAFDNALVGISRIVVLDSMLLLANSLVVLALVRLLAFDKRSVAAWVIRLLVLGLALGVVCRASTINGSSAIANNSLVSLQAPGSSSHISVHYNYSFGGQGLSVGFAEHAPKYSMAQPLFVWKLKEEPRKQKQINVPGIAPIFSKFRLVSLFGGCELAINHAHYLQRVQPSKSMMHEYSLYCVTGKGTVWTIEHQLPTENHKIHNISKHAQPGFIKSMISYNRLMHEINGMLISDPDKYSIVESTPFSWPFLRLPMPMVEWSGNKIKVSWMLAAMVLPPNALTNERLSFVWYIQVAVVFLVILSSYFVAPMTYGIRSVSVDNGISNIFGWNTVHVHSCPADSMLKFLKKCFGNLCNGDLAKEFLYSCLSITSLMRMGERA</sequence>
<reference evidence="11" key="1">
    <citation type="submission" date="2022-07" db="EMBL/GenBank/DDBJ databases">
        <title>Phylogenomic reconstructions and comparative analyses of Kickxellomycotina fungi.</title>
        <authorList>
            <person name="Reynolds N.K."/>
            <person name="Stajich J.E."/>
            <person name="Barry K."/>
            <person name="Grigoriev I.V."/>
            <person name="Crous P."/>
            <person name="Smith M.E."/>
        </authorList>
    </citation>
    <scope>NUCLEOTIDE SEQUENCE</scope>
    <source>
        <strain evidence="11">BCRC 34882</strain>
    </source>
</reference>
<feature type="transmembrane region" description="Helical" evidence="9">
    <location>
        <begin position="186"/>
        <end position="204"/>
    </location>
</feature>
<evidence type="ECO:0000256" key="2">
    <source>
        <dbReference type="ARBA" id="ARBA00004922"/>
    </source>
</evidence>
<comment type="subcellular location">
    <subcellularLocation>
        <location evidence="1">Endomembrane system</location>
        <topology evidence="1">Multi-pass membrane protein</topology>
    </subcellularLocation>
</comment>
<evidence type="ECO:0000256" key="7">
    <source>
        <dbReference type="ARBA" id="ARBA00022989"/>
    </source>
</evidence>
<evidence type="ECO:0000256" key="4">
    <source>
        <dbReference type="ARBA" id="ARBA00022676"/>
    </source>
</evidence>
<gene>
    <name evidence="11" type="primary">PMT2_4</name>
    <name evidence="11" type="ORF">EDC05_002654</name>
</gene>
<comment type="caution">
    <text evidence="11">The sequence shown here is derived from an EMBL/GenBank/DDBJ whole genome shotgun (WGS) entry which is preliminary data.</text>
</comment>
<dbReference type="PANTHER" id="PTHR10050:SF51">
    <property type="entry name" value="PROTEIN O-MANNOSYL-TRANSFERASE 1"/>
    <property type="match status" value="1"/>
</dbReference>